<dbReference type="OrthoDB" id="59229at2759"/>
<dbReference type="Pfam" id="PF07955">
    <property type="entry name" value="DUF1687"/>
    <property type="match status" value="1"/>
</dbReference>
<keyword evidence="5" id="KW-0560">Oxidoreductase</keyword>
<dbReference type="Proteomes" id="UP001302367">
    <property type="component" value="Chromosome 1"/>
</dbReference>
<organism evidence="8 10">
    <name type="scientific">Cercospora beticola</name>
    <name type="common">Sugarbeet leaf spot fungus</name>
    <dbReference type="NCBI Taxonomy" id="122368"/>
    <lineage>
        <taxon>Eukaryota</taxon>
        <taxon>Fungi</taxon>
        <taxon>Dikarya</taxon>
        <taxon>Ascomycota</taxon>
        <taxon>Pezizomycotina</taxon>
        <taxon>Dothideomycetes</taxon>
        <taxon>Dothideomycetidae</taxon>
        <taxon>Mycosphaerellales</taxon>
        <taxon>Mycosphaerellaceae</taxon>
        <taxon>Cercospora</taxon>
    </lineage>
</organism>
<gene>
    <name evidence="8" type="ORF">CB0940_01988</name>
    <name evidence="9" type="ORF">RHO25_002064</name>
</gene>
<dbReference type="GO" id="GO:0016491">
    <property type="term" value="F:oxidoreductase activity"/>
    <property type="evidence" value="ECO:0007669"/>
    <property type="project" value="UniProtKB-KW"/>
</dbReference>
<comment type="similarity">
    <text evidence="3">Belongs to the FMP46 family.</text>
</comment>
<evidence type="ECO:0000256" key="5">
    <source>
        <dbReference type="ARBA" id="ARBA00023002"/>
    </source>
</evidence>
<keyword evidence="4" id="KW-0809">Transit peptide</keyword>
<name>A0A2G5I7F1_CERBT</name>
<evidence type="ECO:0000256" key="3">
    <source>
        <dbReference type="ARBA" id="ARBA00009734"/>
    </source>
</evidence>
<proteinExistence type="inferred from homology"/>
<dbReference type="EMBL" id="LKMD01000100">
    <property type="protein sequence ID" value="PIB00700.1"/>
    <property type="molecule type" value="Genomic_DNA"/>
</dbReference>
<evidence type="ECO:0008006" key="12">
    <source>
        <dbReference type="Google" id="ProtNLM"/>
    </source>
</evidence>
<evidence type="ECO:0000313" key="10">
    <source>
        <dbReference type="Proteomes" id="UP000230605"/>
    </source>
</evidence>
<dbReference type="InterPro" id="IPR006660">
    <property type="entry name" value="Arsenate_reductase-like"/>
</dbReference>
<dbReference type="Proteomes" id="UP000230605">
    <property type="component" value="Chromosome 1"/>
</dbReference>
<dbReference type="Gene3D" id="3.40.30.10">
    <property type="entry name" value="Glutaredoxin"/>
    <property type="match status" value="1"/>
</dbReference>
<evidence type="ECO:0000313" key="9">
    <source>
        <dbReference type="EMBL" id="WPA97454.1"/>
    </source>
</evidence>
<accession>A0A2G5I7F1</accession>
<evidence type="ECO:0000313" key="11">
    <source>
        <dbReference type="Proteomes" id="UP001302367"/>
    </source>
</evidence>
<dbReference type="PANTHER" id="PTHR28071">
    <property type="entry name" value="REDOX PROTEIN FMP46, MITOCHONDRIAL-RELATED"/>
    <property type="match status" value="1"/>
</dbReference>
<reference evidence="8 10" key="1">
    <citation type="submission" date="2015-10" db="EMBL/GenBank/DDBJ databases">
        <title>The cercosporin biosynthetic gene cluster was horizontally transferred to several fungal lineages and shown to be expanded in Cercospora beticola based on microsynteny with recipient genomes.</title>
        <authorList>
            <person name="De Jonge R."/>
            <person name="Ebert M.K."/>
            <person name="Suttle J.C."/>
            <person name="Jurick Ii W.M."/>
            <person name="Secor G.A."/>
            <person name="Thomma B.P."/>
            <person name="Van De Peer Y."/>
            <person name="Bolton M.D."/>
        </authorList>
    </citation>
    <scope>NUCLEOTIDE SEQUENCE [LARGE SCALE GENOMIC DNA]</scope>
    <source>
        <strain evidence="8 10">09-40</strain>
    </source>
</reference>
<keyword evidence="11" id="KW-1185">Reference proteome</keyword>
<dbReference type="InterPro" id="IPR036249">
    <property type="entry name" value="Thioredoxin-like_sf"/>
</dbReference>
<feature type="compositionally biased region" description="Basic and acidic residues" evidence="7">
    <location>
        <begin position="46"/>
        <end position="65"/>
    </location>
</feature>
<dbReference type="AlphaFoldDB" id="A0A2G5I7F1"/>
<sequence>MSFFKNLFKEAGVKDVITVFHNPKLPASTRVHTLLKQLNATSVAHATEDQASDHSKQSKLERTEFELDVQEGAPTSDQLSSILEYLGPGQAGNVIKDATGTSDALRKFKQSEASFQRPVTVDWNNGRAVVGENESEILKLVKSVPKETEKV</sequence>
<dbReference type="PROSITE" id="PS51353">
    <property type="entry name" value="ARSC"/>
    <property type="match status" value="1"/>
</dbReference>
<evidence type="ECO:0000256" key="1">
    <source>
        <dbReference type="ARBA" id="ARBA00002963"/>
    </source>
</evidence>
<evidence type="ECO:0000256" key="4">
    <source>
        <dbReference type="ARBA" id="ARBA00022946"/>
    </source>
</evidence>
<dbReference type="PANTHER" id="PTHR28071:SF1">
    <property type="entry name" value="REDOX PROTEIN FMP46, MITOCHONDRIAL-RELATED"/>
    <property type="match status" value="1"/>
</dbReference>
<reference evidence="9 11" key="2">
    <citation type="submission" date="2023-09" db="EMBL/GenBank/DDBJ databases">
        <title>Complete-Gapless Cercospora beticola genome.</title>
        <authorList>
            <person name="Wyatt N.A."/>
            <person name="Spanner R.E."/>
            <person name="Bolton M.D."/>
        </authorList>
    </citation>
    <scope>NUCLEOTIDE SEQUENCE [LARGE SCALE GENOMIC DNA]</scope>
    <source>
        <strain evidence="9">Cb09-40</strain>
    </source>
</reference>
<dbReference type="GO" id="GO:0005739">
    <property type="term" value="C:mitochondrion"/>
    <property type="evidence" value="ECO:0007669"/>
    <property type="project" value="UniProtKB-SubCell"/>
</dbReference>
<dbReference type="SUPFAM" id="SSF52833">
    <property type="entry name" value="Thioredoxin-like"/>
    <property type="match status" value="1"/>
</dbReference>
<evidence type="ECO:0000256" key="2">
    <source>
        <dbReference type="ARBA" id="ARBA00004173"/>
    </source>
</evidence>
<comment type="subcellular location">
    <subcellularLocation>
        <location evidence="2">Mitochondrion</location>
    </subcellularLocation>
</comment>
<protein>
    <recommendedName>
        <fullName evidence="12">Redox protein fmp46, mitochondrial</fullName>
    </recommendedName>
</protein>
<comment type="function">
    <text evidence="1">Putative mitochondrial redox protein which could be involved in the reduction of small toxic molecules.</text>
</comment>
<feature type="region of interest" description="Disordered" evidence="7">
    <location>
        <begin position="45"/>
        <end position="76"/>
    </location>
</feature>
<keyword evidence="6" id="KW-0496">Mitochondrion</keyword>
<evidence type="ECO:0000313" key="8">
    <source>
        <dbReference type="EMBL" id="PIB00700.1"/>
    </source>
</evidence>
<evidence type="ECO:0000256" key="6">
    <source>
        <dbReference type="ARBA" id="ARBA00023128"/>
    </source>
</evidence>
<evidence type="ECO:0000256" key="7">
    <source>
        <dbReference type="SAM" id="MobiDB-lite"/>
    </source>
</evidence>
<dbReference type="EMBL" id="CP134184">
    <property type="protein sequence ID" value="WPA97454.1"/>
    <property type="molecule type" value="Genomic_DNA"/>
</dbReference>
<dbReference type="InterPro" id="IPR012882">
    <property type="entry name" value="Fmp46"/>
</dbReference>